<accession>G7VIB8</accession>
<dbReference type="SUPFAM" id="SSF46626">
    <property type="entry name" value="Cytochrome c"/>
    <property type="match status" value="1"/>
</dbReference>
<name>G7VIB8_9CREN</name>
<dbReference type="HOGENOM" id="CLU_117040_0_0_2"/>
<dbReference type="GO" id="GO:0046872">
    <property type="term" value="F:metal ion binding"/>
    <property type="evidence" value="ECO:0007669"/>
    <property type="project" value="UniProtKB-KW"/>
</dbReference>
<feature type="domain" description="Cytochrome c" evidence="7">
    <location>
        <begin position="70"/>
        <end position="183"/>
    </location>
</feature>
<keyword evidence="2 4" id="KW-0479">Metal-binding</keyword>
<keyword evidence="1 4" id="KW-0349">Heme</keyword>
<dbReference type="Gene3D" id="1.10.760.10">
    <property type="entry name" value="Cytochrome c-like domain"/>
    <property type="match status" value="1"/>
</dbReference>
<keyword evidence="3 4" id="KW-0408">Iron</keyword>
<proteinExistence type="predicted"/>
<evidence type="ECO:0000256" key="2">
    <source>
        <dbReference type="ARBA" id="ARBA00022723"/>
    </source>
</evidence>
<dbReference type="STRING" id="1104324.P186_0764"/>
<evidence type="ECO:0000256" key="3">
    <source>
        <dbReference type="ARBA" id="ARBA00023004"/>
    </source>
</evidence>
<gene>
    <name evidence="8" type="ORF">P186_0764</name>
</gene>
<dbReference type="AlphaFoldDB" id="G7VIB8"/>
<evidence type="ECO:0000256" key="4">
    <source>
        <dbReference type="PROSITE-ProRule" id="PRU00433"/>
    </source>
</evidence>
<dbReference type="KEGG" id="pyr:P186_0764"/>
<feature type="region of interest" description="Disordered" evidence="5">
    <location>
        <begin position="32"/>
        <end position="67"/>
    </location>
</feature>
<evidence type="ECO:0000259" key="7">
    <source>
        <dbReference type="PROSITE" id="PS51007"/>
    </source>
</evidence>
<dbReference type="BioCyc" id="PSP1104324:GJSN-748-MONOMER"/>
<feature type="compositionally biased region" description="Low complexity" evidence="5">
    <location>
        <begin position="43"/>
        <end position="58"/>
    </location>
</feature>
<dbReference type="GeneID" id="11595026"/>
<keyword evidence="6" id="KW-0812">Transmembrane</keyword>
<dbReference type="EMBL" id="CP003098">
    <property type="protein sequence ID" value="AET32210.1"/>
    <property type="molecule type" value="Genomic_DNA"/>
</dbReference>
<evidence type="ECO:0000256" key="1">
    <source>
        <dbReference type="ARBA" id="ARBA00022617"/>
    </source>
</evidence>
<organism evidence="8 9">
    <name type="scientific">Pyrobaculum ferrireducens</name>
    <dbReference type="NCBI Taxonomy" id="1104324"/>
    <lineage>
        <taxon>Archaea</taxon>
        <taxon>Thermoproteota</taxon>
        <taxon>Thermoprotei</taxon>
        <taxon>Thermoproteales</taxon>
        <taxon>Thermoproteaceae</taxon>
        <taxon>Pyrobaculum</taxon>
    </lineage>
</organism>
<evidence type="ECO:0000313" key="9">
    <source>
        <dbReference type="Proteomes" id="UP000005867"/>
    </source>
</evidence>
<feature type="transmembrane region" description="Helical" evidence="6">
    <location>
        <begin position="6"/>
        <end position="26"/>
    </location>
</feature>
<keyword evidence="6" id="KW-1133">Transmembrane helix</keyword>
<evidence type="ECO:0000313" key="8">
    <source>
        <dbReference type="EMBL" id="AET32210.1"/>
    </source>
</evidence>
<dbReference type="GO" id="GO:0009055">
    <property type="term" value="F:electron transfer activity"/>
    <property type="evidence" value="ECO:0007669"/>
    <property type="project" value="InterPro"/>
</dbReference>
<dbReference type="InterPro" id="IPR036909">
    <property type="entry name" value="Cyt_c-like_dom_sf"/>
</dbReference>
<protein>
    <submittedName>
        <fullName evidence="8">Cytochrome c</fullName>
    </submittedName>
</protein>
<dbReference type="OrthoDB" id="29119at2157"/>
<sequence>MRGPTIALVIGIAIVVIAAAIALQYLTAPSGGGGGGAQPPATPTQTQTSQQTGTSAPPSGGGGPIQYDPQLAAKGKQYFNEIGCTSCHSIKSLGISGGNVGPDLSKALLGNPGQAGSVIDKYFKENGLDNPAADPQKAAQLLAQFLTNPPDYAGTMKTMVNTYKNAYPDWATERVPALVEMLKEAAK</sequence>
<evidence type="ECO:0000256" key="5">
    <source>
        <dbReference type="SAM" id="MobiDB-lite"/>
    </source>
</evidence>
<dbReference type="eggNOG" id="arCOG07021">
    <property type="taxonomic scope" value="Archaea"/>
</dbReference>
<reference evidence="8 9" key="1">
    <citation type="journal article" date="2012" name="J. Bacteriol.">
        <title>Complete genome sequence of strain 1860, a crenarchaeon of the genus pyrobaculum able to grow with various electron acceptors.</title>
        <authorList>
            <person name="Mardanov A.V."/>
            <person name="Gumerov V.M."/>
            <person name="Slobodkina G.B."/>
            <person name="Beletsky A.V."/>
            <person name="Bonch-Osmolovskaya E.A."/>
            <person name="Ravin N.V."/>
            <person name="Skryabin K.G."/>
        </authorList>
    </citation>
    <scope>NUCLEOTIDE SEQUENCE [LARGE SCALE GENOMIC DNA]</scope>
    <source>
        <strain evidence="8 9">1860</strain>
    </source>
</reference>
<evidence type="ECO:0000256" key="6">
    <source>
        <dbReference type="SAM" id="Phobius"/>
    </source>
</evidence>
<dbReference type="RefSeq" id="WP_014288038.1">
    <property type="nucleotide sequence ID" value="NC_016645.1"/>
</dbReference>
<keyword evidence="6" id="KW-0472">Membrane</keyword>
<dbReference type="PROSITE" id="PS51007">
    <property type="entry name" value="CYTC"/>
    <property type="match status" value="1"/>
</dbReference>
<dbReference type="Pfam" id="PF00034">
    <property type="entry name" value="Cytochrom_C"/>
    <property type="match status" value="1"/>
</dbReference>
<dbReference type="InterPro" id="IPR009056">
    <property type="entry name" value="Cyt_c-like_dom"/>
</dbReference>
<keyword evidence="9" id="KW-1185">Reference proteome</keyword>
<dbReference type="Proteomes" id="UP000005867">
    <property type="component" value="Chromosome"/>
</dbReference>
<dbReference type="GO" id="GO:0020037">
    <property type="term" value="F:heme binding"/>
    <property type="evidence" value="ECO:0007669"/>
    <property type="project" value="InterPro"/>
</dbReference>